<protein>
    <recommendedName>
        <fullName evidence="5">S-layer protein</fullName>
    </recommendedName>
</protein>
<feature type="domain" description="Bacterial Ig" evidence="1">
    <location>
        <begin position="23"/>
        <end position="102"/>
    </location>
</feature>
<dbReference type="InterPro" id="IPR041498">
    <property type="entry name" value="Big_6"/>
</dbReference>
<evidence type="ECO:0000313" key="3">
    <source>
        <dbReference type="EMBL" id="PER34843.1"/>
    </source>
</evidence>
<dbReference type="Proteomes" id="UP000219897">
    <property type="component" value="Unassembled WGS sequence"/>
</dbReference>
<reference evidence="3 4" key="1">
    <citation type="submission" date="2017-09" db="EMBL/GenBank/DDBJ databases">
        <title>Large-scale bioinformatics analysis of Bacillus genomes uncovers conserved roles of natural products in bacterial physiology.</title>
        <authorList>
            <consortium name="Agbiome Team Llc"/>
            <person name="Bleich R.M."/>
            <person name="Kirk G.J."/>
            <person name="Santa Maria K.C."/>
            <person name="Allen S.E."/>
            <person name="Farag S."/>
            <person name="Shank E.A."/>
            <person name="Bowers A."/>
        </authorList>
    </citation>
    <scope>NUCLEOTIDE SEQUENCE [LARGE SCALE GENOMIC DNA]</scope>
    <source>
        <strain evidence="3 4">AFS005140</strain>
    </source>
</reference>
<dbReference type="EMBL" id="NTYF01000297">
    <property type="protein sequence ID" value="PER34843.1"/>
    <property type="molecule type" value="Genomic_DNA"/>
</dbReference>
<evidence type="ECO:0008006" key="5">
    <source>
        <dbReference type="Google" id="ProtNLM"/>
    </source>
</evidence>
<dbReference type="InterPro" id="IPR046746">
    <property type="entry name" value="Big_15"/>
</dbReference>
<dbReference type="Gene3D" id="2.60.40.10">
    <property type="entry name" value="Immunoglobulins"/>
    <property type="match status" value="2"/>
</dbReference>
<evidence type="ECO:0000259" key="1">
    <source>
        <dbReference type="Pfam" id="PF17936"/>
    </source>
</evidence>
<comment type="caution">
    <text evidence="3">The sequence shown here is derived from an EMBL/GenBank/DDBJ whole genome shotgun (WGS) entry which is preliminary data.</text>
</comment>
<accession>A0ABD6S093</accession>
<dbReference type="RefSeq" id="WP_255258728.1">
    <property type="nucleotide sequence ID" value="NZ_NTVJ01000214.1"/>
</dbReference>
<dbReference type="Pfam" id="PF17936">
    <property type="entry name" value="Big_6"/>
    <property type="match status" value="2"/>
</dbReference>
<dbReference type="InterPro" id="IPR013783">
    <property type="entry name" value="Ig-like_fold"/>
</dbReference>
<proteinExistence type="predicted"/>
<feature type="domain" description="Bacterial Ig" evidence="2">
    <location>
        <begin position="189"/>
        <end position="268"/>
    </location>
</feature>
<dbReference type="NCBIfam" id="NF033510">
    <property type="entry name" value="Ca_tandemer"/>
    <property type="match status" value="1"/>
</dbReference>
<organism evidence="3 4">
    <name type="scientific">Bacillus thuringiensis</name>
    <dbReference type="NCBI Taxonomy" id="1428"/>
    <lineage>
        <taxon>Bacteria</taxon>
        <taxon>Bacillati</taxon>
        <taxon>Bacillota</taxon>
        <taxon>Bacilli</taxon>
        <taxon>Bacillales</taxon>
        <taxon>Bacillaceae</taxon>
        <taxon>Bacillus</taxon>
        <taxon>Bacillus cereus group</taxon>
    </lineage>
</organism>
<dbReference type="AlphaFoldDB" id="A0ABD6S093"/>
<evidence type="ECO:0000313" key="4">
    <source>
        <dbReference type="Proteomes" id="UP000219897"/>
    </source>
</evidence>
<feature type="domain" description="Bacterial Ig" evidence="1">
    <location>
        <begin position="107"/>
        <end position="186"/>
    </location>
</feature>
<evidence type="ECO:0000259" key="2">
    <source>
        <dbReference type="Pfam" id="PF20622"/>
    </source>
</evidence>
<dbReference type="Pfam" id="PF20622">
    <property type="entry name" value="Big_15"/>
    <property type="match status" value="1"/>
</dbReference>
<sequence>VAIDAEGHESKRTQQTVQMKLEAPTVNMYFTSDQAVTGKATGSKVNLYVNGTIVGDATVAADGTYSIDTSNIAAMKIAGTQFQISTLDPAGNEGPKTTMTVKERLAAPTINDYYPTETFARGTAPGASRVGIYVDGKLVRTATVDPNGSYAIYTGDIVSLQKIGNTFEIAAIDAEGHESEKTKGTVVGFITANEYRLGIDKFVTGKIGLTTTKVKIVVDGVELRQTATSNGTYEIYAEDLIKNASQNVEIVGYDINNKETTRVVVQVK</sequence>
<gene>
    <name evidence="3" type="ORF">CN495_35950</name>
</gene>
<name>A0ABD6S093_BACTU</name>
<feature type="non-terminal residue" evidence="3">
    <location>
        <position position="1"/>
    </location>
</feature>